<protein>
    <submittedName>
        <fullName evidence="5">Fatty acyl-AMP ligase</fullName>
    </submittedName>
</protein>
<dbReference type="InterPro" id="IPR000873">
    <property type="entry name" value="AMP-dep_synth/lig_dom"/>
</dbReference>
<dbReference type="GO" id="GO:0016874">
    <property type="term" value="F:ligase activity"/>
    <property type="evidence" value="ECO:0007669"/>
    <property type="project" value="UniProtKB-KW"/>
</dbReference>
<dbReference type="CDD" id="cd05931">
    <property type="entry name" value="FAAL"/>
    <property type="match status" value="1"/>
</dbReference>
<dbReference type="InterPro" id="IPR042099">
    <property type="entry name" value="ANL_N_sf"/>
</dbReference>
<dbReference type="InterPro" id="IPR045851">
    <property type="entry name" value="AMP-bd_C_sf"/>
</dbReference>
<dbReference type="PANTHER" id="PTHR22754">
    <property type="entry name" value="DISCO-INTERACTING PROTEIN 2 DIP2 -RELATED"/>
    <property type="match status" value="1"/>
</dbReference>
<dbReference type="Gene3D" id="3.30.300.30">
    <property type="match status" value="1"/>
</dbReference>
<dbReference type="Proteomes" id="UP001501222">
    <property type="component" value="Unassembled WGS sequence"/>
</dbReference>
<dbReference type="EMBL" id="BAABAA010000003">
    <property type="protein sequence ID" value="GAA3559503.1"/>
    <property type="molecule type" value="Genomic_DNA"/>
</dbReference>
<keyword evidence="6" id="KW-1185">Reference proteome</keyword>
<dbReference type="Pfam" id="PF00501">
    <property type="entry name" value="AMP-binding"/>
    <property type="match status" value="1"/>
</dbReference>
<organism evidence="5 6">
    <name type="scientific">Kribbella ginsengisoli</name>
    <dbReference type="NCBI Taxonomy" id="363865"/>
    <lineage>
        <taxon>Bacteria</taxon>
        <taxon>Bacillati</taxon>
        <taxon>Actinomycetota</taxon>
        <taxon>Actinomycetes</taxon>
        <taxon>Propionibacteriales</taxon>
        <taxon>Kribbellaceae</taxon>
        <taxon>Kribbella</taxon>
    </lineage>
</organism>
<feature type="domain" description="AMP-dependent synthetase/ligase" evidence="4">
    <location>
        <begin position="13"/>
        <end position="430"/>
    </location>
</feature>
<gene>
    <name evidence="5" type="ORF">GCM10022235_29660</name>
</gene>
<dbReference type="Gene3D" id="3.40.50.12780">
    <property type="entry name" value="N-terminal domain of ligase-like"/>
    <property type="match status" value="1"/>
</dbReference>
<name>A0ABP6X311_9ACTN</name>
<accession>A0ABP6X311</accession>
<evidence type="ECO:0000313" key="6">
    <source>
        <dbReference type="Proteomes" id="UP001501222"/>
    </source>
</evidence>
<evidence type="ECO:0000256" key="2">
    <source>
        <dbReference type="ARBA" id="ARBA00022598"/>
    </source>
</evidence>
<comment type="caution">
    <text evidence="5">The sequence shown here is derived from an EMBL/GenBank/DDBJ whole genome shotgun (WGS) entry which is preliminary data.</text>
</comment>
<dbReference type="SUPFAM" id="SSF56801">
    <property type="entry name" value="Acetyl-CoA synthetase-like"/>
    <property type="match status" value="1"/>
</dbReference>
<feature type="region of interest" description="Disordered" evidence="3">
    <location>
        <begin position="150"/>
        <end position="169"/>
    </location>
</feature>
<reference evidence="6" key="1">
    <citation type="journal article" date="2019" name="Int. J. Syst. Evol. Microbiol.">
        <title>The Global Catalogue of Microorganisms (GCM) 10K type strain sequencing project: providing services to taxonomists for standard genome sequencing and annotation.</title>
        <authorList>
            <consortium name="The Broad Institute Genomics Platform"/>
            <consortium name="The Broad Institute Genome Sequencing Center for Infectious Disease"/>
            <person name="Wu L."/>
            <person name="Ma J."/>
        </authorList>
    </citation>
    <scope>NUCLEOTIDE SEQUENCE [LARGE SCALE GENOMIC DNA]</scope>
    <source>
        <strain evidence="6">JCM 16928</strain>
    </source>
</reference>
<sequence length="582" mass="62350">MAGLVTTIVDLVTRWAEEKPDQPAYTYVDHRADSRTTLTWGEVDARARAVAAAIRAQAEPGDRVAILAPQGLDYLVAMLGSCYARTIAVPLFPPDLPGHRARLDGVLADCSPVCALTTTSALTVSEGLGLPTIAIDDPGPATSVVPATGATAVRPTGSTPEPTTGSTAEATTRLALTRRSLFTASLSTGSTAEWELEAIDPDDLAYLQYTSGSTGSPAGVMVSHANLVANIGQLIEAFEFRPGRSMTVSWLPLFHDMGLMLAFGVPILHGDRSAFTDPVAFLMRPARWFQLADEDLDVYTAAPNFAYDHCVQRIKDKSDLDLSNYKAFLNGAEPIRPATLEAFTEAFENHGFTPTAHVAAYGLAEAVVFVASAPIDAEPTITTFDHRGLVSCGPPRGQTVVIADPAGNPLPPGEIGEIHIAGPNVTRGYWSNPTRTQEAFDATLADGTGPWLRTGDLGTLHNGELYLTGRLKDLIIIDGRNHHPQDLEATIHQTHPALKPGRVAAFSIPSAASEHLIIVVEHTTPDDPTDTIRAAINHHHNLHVHEVVRAPAGTIHKTSSGKLARHPTRAWYLENYRGQHVT</sequence>
<proteinExistence type="inferred from homology"/>
<comment type="similarity">
    <text evidence="1">Belongs to the ATP-dependent AMP-binding enzyme family.</text>
</comment>
<evidence type="ECO:0000256" key="3">
    <source>
        <dbReference type="SAM" id="MobiDB-lite"/>
    </source>
</evidence>
<dbReference type="InterPro" id="IPR040097">
    <property type="entry name" value="FAAL/FAAC"/>
</dbReference>
<evidence type="ECO:0000259" key="4">
    <source>
        <dbReference type="Pfam" id="PF00501"/>
    </source>
</evidence>
<evidence type="ECO:0000256" key="1">
    <source>
        <dbReference type="ARBA" id="ARBA00006432"/>
    </source>
</evidence>
<keyword evidence="2 5" id="KW-0436">Ligase</keyword>
<feature type="compositionally biased region" description="Low complexity" evidence="3">
    <location>
        <begin position="156"/>
        <end position="169"/>
    </location>
</feature>
<dbReference type="PANTHER" id="PTHR22754:SF32">
    <property type="entry name" value="DISCO-INTERACTING PROTEIN 2"/>
    <property type="match status" value="1"/>
</dbReference>
<evidence type="ECO:0000313" key="5">
    <source>
        <dbReference type="EMBL" id="GAA3559503.1"/>
    </source>
</evidence>